<feature type="compositionally biased region" description="Low complexity" evidence="1">
    <location>
        <begin position="324"/>
        <end position="339"/>
    </location>
</feature>
<dbReference type="RefSeq" id="WP_037449042.1">
    <property type="nucleotide sequence ID" value="NZ_AVFL01000004.1"/>
</dbReference>
<dbReference type="Proteomes" id="UP000019486">
    <property type="component" value="Unassembled WGS sequence"/>
</dbReference>
<sequence>MAASTKPASTKPASTGAGPKGQLYLIERTLRRRDAKPGVKPGAKEPPSVKRQRADGDAPIDLRYPAHPADEILPPPANGRGQTSGPAPLGFGYGFGEPAGATAFDLVAMSLEDGAANGATAFQVEEFDTSSAKPRHDCGCKARSLSDDEDGDGDRVEAAVEFPPEPEEGRRDDPPAEYVFPEAASLDLGDDAETRRFNEDLKAILSGQKSHPSVERNPPPRPPDWDDDAPSPPSPAAPSTAFGHEIFDRLGASMSRATTFDLGSMAIEQSMDEFDRRMAYEERPTGGPKNGKPTATAPAALALSDLDFAEDLSLIMASSNPAEAQPTPAQAILAAATPASGETPS</sequence>
<dbReference type="AlphaFoldDB" id="W9H607"/>
<accession>W9H607</accession>
<feature type="compositionally biased region" description="Basic and acidic residues" evidence="1">
    <location>
        <begin position="192"/>
        <end position="202"/>
    </location>
</feature>
<protein>
    <submittedName>
        <fullName evidence="2">Uncharacterized protein</fullName>
    </submittedName>
</protein>
<keyword evidence="3" id="KW-1185">Reference proteome</keyword>
<feature type="region of interest" description="Disordered" evidence="1">
    <location>
        <begin position="319"/>
        <end position="345"/>
    </location>
</feature>
<evidence type="ECO:0000313" key="3">
    <source>
        <dbReference type="Proteomes" id="UP000019486"/>
    </source>
</evidence>
<proteinExistence type="predicted"/>
<feature type="compositionally biased region" description="Polar residues" evidence="1">
    <location>
        <begin position="1"/>
        <end position="13"/>
    </location>
</feature>
<evidence type="ECO:0000256" key="1">
    <source>
        <dbReference type="SAM" id="MobiDB-lite"/>
    </source>
</evidence>
<dbReference type="EMBL" id="AVFL01000004">
    <property type="protein sequence ID" value="EWY41499.1"/>
    <property type="molecule type" value="Genomic_DNA"/>
</dbReference>
<dbReference type="STRING" id="1385369.N825_27675"/>
<feature type="region of interest" description="Disordered" evidence="1">
    <location>
        <begin position="127"/>
        <end position="242"/>
    </location>
</feature>
<feature type="compositionally biased region" description="Basic and acidic residues" evidence="1">
    <location>
        <begin position="134"/>
        <end position="146"/>
    </location>
</feature>
<evidence type="ECO:0000313" key="2">
    <source>
        <dbReference type="EMBL" id="EWY41499.1"/>
    </source>
</evidence>
<reference evidence="2 3" key="1">
    <citation type="submission" date="2013-08" db="EMBL/GenBank/DDBJ databases">
        <title>The genome sequence of Skermanella stibiiresistens.</title>
        <authorList>
            <person name="Zhu W."/>
            <person name="Wang G."/>
        </authorList>
    </citation>
    <scope>NUCLEOTIDE SEQUENCE [LARGE SCALE GENOMIC DNA]</scope>
    <source>
        <strain evidence="2 3">SB22</strain>
    </source>
</reference>
<gene>
    <name evidence="2" type="ORF">N825_27675</name>
</gene>
<comment type="caution">
    <text evidence="2">The sequence shown here is derived from an EMBL/GenBank/DDBJ whole genome shotgun (WGS) entry which is preliminary data.</text>
</comment>
<name>W9H607_9PROT</name>
<feature type="region of interest" description="Disordered" evidence="1">
    <location>
        <begin position="1"/>
        <end position="91"/>
    </location>
</feature>
<organism evidence="2 3">
    <name type="scientific">Skermanella stibiiresistens SB22</name>
    <dbReference type="NCBI Taxonomy" id="1385369"/>
    <lineage>
        <taxon>Bacteria</taxon>
        <taxon>Pseudomonadati</taxon>
        <taxon>Pseudomonadota</taxon>
        <taxon>Alphaproteobacteria</taxon>
        <taxon>Rhodospirillales</taxon>
        <taxon>Azospirillaceae</taxon>
        <taxon>Skermanella</taxon>
    </lineage>
</organism>